<organism evidence="2 3">
    <name type="scientific">Fusarium floridanum</name>
    <dbReference type="NCBI Taxonomy" id="1325733"/>
    <lineage>
        <taxon>Eukaryota</taxon>
        <taxon>Fungi</taxon>
        <taxon>Dikarya</taxon>
        <taxon>Ascomycota</taxon>
        <taxon>Pezizomycotina</taxon>
        <taxon>Sordariomycetes</taxon>
        <taxon>Hypocreomycetidae</taxon>
        <taxon>Hypocreales</taxon>
        <taxon>Nectriaceae</taxon>
        <taxon>Fusarium</taxon>
        <taxon>Fusarium solani species complex</taxon>
    </lineage>
</organism>
<keyword evidence="3" id="KW-1185">Reference proteome</keyword>
<reference evidence="2 3" key="1">
    <citation type="submission" date="2017-06" db="EMBL/GenBank/DDBJ databases">
        <title>Comparative genomic analysis of Ambrosia Fusariam Clade fungi.</title>
        <authorList>
            <person name="Stajich J.E."/>
            <person name="Carrillo J."/>
            <person name="Kijimoto T."/>
            <person name="Eskalen A."/>
            <person name="O'Donnell K."/>
            <person name="Kasson M."/>
        </authorList>
    </citation>
    <scope>NUCLEOTIDE SEQUENCE [LARGE SCALE GENOMIC DNA]</scope>
    <source>
        <strain evidence="2 3">NRRL62606</strain>
    </source>
</reference>
<gene>
    <name evidence="2" type="ORF">CEP51_016035</name>
</gene>
<dbReference type="AlphaFoldDB" id="A0A428NYE1"/>
<dbReference type="EMBL" id="NKCL01000991">
    <property type="protein sequence ID" value="RSL45749.1"/>
    <property type="molecule type" value="Genomic_DNA"/>
</dbReference>
<dbReference type="Proteomes" id="UP000287972">
    <property type="component" value="Unassembled WGS sequence"/>
</dbReference>
<sequence length="87" mass="9549">QYGYVVLAYVQPKPSSAASDVYKQQALIPPPGSMPPPPGNFTLPVPPPPLPGLDADLKGDNRRRAPLPSQEESLRQEQRQGKYTRAR</sequence>
<feature type="region of interest" description="Disordered" evidence="1">
    <location>
        <begin position="14"/>
        <end position="87"/>
    </location>
</feature>
<protein>
    <submittedName>
        <fullName evidence="2">Uncharacterized protein</fullName>
    </submittedName>
</protein>
<feature type="non-terminal residue" evidence="2">
    <location>
        <position position="1"/>
    </location>
</feature>
<evidence type="ECO:0000256" key="1">
    <source>
        <dbReference type="SAM" id="MobiDB-lite"/>
    </source>
</evidence>
<accession>A0A428NYE1</accession>
<feature type="compositionally biased region" description="Pro residues" evidence="1">
    <location>
        <begin position="28"/>
        <end position="51"/>
    </location>
</feature>
<proteinExistence type="predicted"/>
<evidence type="ECO:0000313" key="2">
    <source>
        <dbReference type="EMBL" id="RSL45749.1"/>
    </source>
</evidence>
<evidence type="ECO:0000313" key="3">
    <source>
        <dbReference type="Proteomes" id="UP000287972"/>
    </source>
</evidence>
<comment type="caution">
    <text evidence="2">The sequence shown here is derived from an EMBL/GenBank/DDBJ whole genome shotgun (WGS) entry which is preliminary data.</text>
</comment>
<name>A0A428NYE1_9HYPO</name>